<dbReference type="OrthoDB" id="408702at2759"/>
<name>E2AU83_CAMFO</name>
<feature type="domain" description="Uracil-DNA glycosylase-like" evidence="9">
    <location>
        <begin position="125"/>
        <end position="305"/>
    </location>
</feature>
<evidence type="ECO:0000256" key="2">
    <source>
        <dbReference type="ARBA" id="ARBA00007889"/>
    </source>
</evidence>
<dbReference type="GO" id="GO:0000703">
    <property type="term" value="F:oxidized pyrimidine nucleobase lesion DNA N-glycosylase activity"/>
    <property type="evidence" value="ECO:0007669"/>
    <property type="project" value="TreeGrafter"/>
</dbReference>
<protein>
    <submittedName>
        <fullName evidence="10">Single-strand selective monofunctional uracil DNA glycosylase</fullName>
    </submittedName>
</protein>
<keyword evidence="7" id="KW-0539">Nucleus</keyword>
<evidence type="ECO:0000313" key="10">
    <source>
        <dbReference type="EMBL" id="EFN62940.1"/>
    </source>
</evidence>
<accession>E2AU83</accession>
<evidence type="ECO:0000256" key="6">
    <source>
        <dbReference type="ARBA" id="ARBA00023204"/>
    </source>
</evidence>
<evidence type="ECO:0000256" key="1">
    <source>
        <dbReference type="ARBA" id="ARBA00004123"/>
    </source>
</evidence>
<dbReference type="InterPro" id="IPR036895">
    <property type="entry name" value="Uracil-DNA_glycosylase-like_sf"/>
</dbReference>
<dbReference type="FunFam" id="3.40.470.10:FF:000005">
    <property type="entry name" value="Single-strand selective monofunctional uracil DNA glycosylase"/>
    <property type="match status" value="1"/>
</dbReference>
<dbReference type="KEGG" id="cfo:105256077"/>
<evidence type="ECO:0000256" key="3">
    <source>
        <dbReference type="ARBA" id="ARBA00022763"/>
    </source>
</evidence>
<dbReference type="GO" id="GO:0003677">
    <property type="term" value="F:DNA binding"/>
    <property type="evidence" value="ECO:0007669"/>
    <property type="project" value="UniProtKB-KW"/>
</dbReference>
<dbReference type="Gene3D" id="3.40.470.10">
    <property type="entry name" value="Uracil-DNA glycosylase-like domain"/>
    <property type="match status" value="1"/>
</dbReference>
<dbReference type="FunCoup" id="E2AU83">
    <property type="interactions" value="759"/>
</dbReference>
<evidence type="ECO:0000256" key="5">
    <source>
        <dbReference type="ARBA" id="ARBA00023125"/>
    </source>
</evidence>
<sequence>MPRTKRTRVNSDESRSAKKLKRSNSGTLDYMAQIQTALGIKQNMEGNENAVEHSSAVLTSTSNVKKDKDAIEHTPIALGSISDKLLSIEQELCTKLQDITFPSVIQYIYNPLEYASETHAMYVHKYCTGEKKVLFVGMNPGPWGMSQTGVPFGEINMVRNWLKICGPVKSPSKEHPDRKVTGFECTRSEISGLRLWGLFRNLCGSPENFFRHAYMHNYCPLAFMDARARNITPAELKGGQKILHEACDKALIDIIQLLKVEIIVGIGNYAEKRAQIAVQTGGLPNIQVMVLRHPSPRAVGNQNWNETAMQRLDELGLLKFFEKADV</sequence>
<dbReference type="Pfam" id="PF03167">
    <property type="entry name" value="UDG"/>
    <property type="match status" value="1"/>
</dbReference>
<organism evidence="11">
    <name type="scientific">Camponotus floridanus</name>
    <name type="common">Florida carpenter ant</name>
    <dbReference type="NCBI Taxonomy" id="104421"/>
    <lineage>
        <taxon>Eukaryota</taxon>
        <taxon>Metazoa</taxon>
        <taxon>Ecdysozoa</taxon>
        <taxon>Arthropoda</taxon>
        <taxon>Hexapoda</taxon>
        <taxon>Insecta</taxon>
        <taxon>Pterygota</taxon>
        <taxon>Neoptera</taxon>
        <taxon>Endopterygota</taxon>
        <taxon>Hymenoptera</taxon>
        <taxon>Apocrita</taxon>
        <taxon>Aculeata</taxon>
        <taxon>Formicoidea</taxon>
        <taxon>Formicidae</taxon>
        <taxon>Formicinae</taxon>
        <taxon>Camponotus</taxon>
    </lineage>
</organism>
<dbReference type="CDD" id="cd19374">
    <property type="entry name" value="UDG-F3_SMUG1-like"/>
    <property type="match status" value="1"/>
</dbReference>
<dbReference type="OMA" id="VANYCPL"/>
<feature type="region of interest" description="Disordered" evidence="8">
    <location>
        <begin position="1"/>
        <end position="22"/>
    </location>
</feature>
<dbReference type="GO" id="GO:0005634">
    <property type="term" value="C:nucleus"/>
    <property type="evidence" value="ECO:0007669"/>
    <property type="project" value="UniProtKB-SubCell"/>
</dbReference>
<dbReference type="InterPro" id="IPR039134">
    <property type="entry name" value="SMUG1"/>
</dbReference>
<evidence type="ECO:0000256" key="4">
    <source>
        <dbReference type="ARBA" id="ARBA00022801"/>
    </source>
</evidence>
<dbReference type="Proteomes" id="UP000000311">
    <property type="component" value="Unassembled WGS sequence"/>
</dbReference>
<evidence type="ECO:0000313" key="11">
    <source>
        <dbReference type="Proteomes" id="UP000000311"/>
    </source>
</evidence>
<dbReference type="EMBL" id="GL442815">
    <property type="protein sequence ID" value="EFN62940.1"/>
    <property type="molecule type" value="Genomic_DNA"/>
</dbReference>
<dbReference type="InParanoid" id="E2AU83"/>
<keyword evidence="4" id="KW-0378">Hydrolase</keyword>
<proteinExistence type="inferred from homology"/>
<gene>
    <name evidence="10" type="ORF">EAG_02921</name>
</gene>
<dbReference type="GO" id="GO:0006284">
    <property type="term" value="P:base-excision repair"/>
    <property type="evidence" value="ECO:0007669"/>
    <property type="project" value="InterPro"/>
</dbReference>
<dbReference type="InterPro" id="IPR005122">
    <property type="entry name" value="Uracil-DNA_glycosylase-like"/>
</dbReference>
<evidence type="ECO:0000259" key="9">
    <source>
        <dbReference type="Pfam" id="PF03167"/>
    </source>
</evidence>
<keyword evidence="11" id="KW-1185">Reference proteome</keyword>
<dbReference type="STRING" id="104421.E2AU83"/>
<keyword evidence="6" id="KW-0234">DNA repair</keyword>
<comment type="similarity">
    <text evidence="2">Belongs to the uracil-DNA glycosylase (UDG) superfamily. SMUG1 family.</text>
</comment>
<evidence type="ECO:0000256" key="8">
    <source>
        <dbReference type="SAM" id="MobiDB-lite"/>
    </source>
</evidence>
<dbReference type="PANTHER" id="PTHR13235">
    <property type="entry name" value="SINGLE-STRAND SELECTIVE MONOFUNCTIONAL URACIL DNA GLYCOSYLASE"/>
    <property type="match status" value="1"/>
</dbReference>
<comment type="subcellular location">
    <subcellularLocation>
        <location evidence="1">Nucleus</location>
    </subcellularLocation>
</comment>
<keyword evidence="3" id="KW-0227">DNA damage</keyword>
<dbReference type="SUPFAM" id="SSF52141">
    <property type="entry name" value="Uracil-DNA glycosylase-like"/>
    <property type="match status" value="1"/>
</dbReference>
<reference evidence="10 11" key="1">
    <citation type="journal article" date="2010" name="Science">
        <title>Genomic comparison of the ants Camponotus floridanus and Harpegnathos saltator.</title>
        <authorList>
            <person name="Bonasio R."/>
            <person name="Zhang G."/>
            <person name="Ye C."/>
            <person name="Mutti N.S."/>
            <person name="Fang X."/>
            <person name="Qin N."/>
            <person name="Donahue G."/>
            <person name="Yang P."/>
            <person name="Li Q."/>
            <person name="Li C."/>
            <person name="Zhang P."/>
            <person name="Huang Z."/>
            <person name="Berger S.L."/>
            <person name="Reinberg D."/>
            <person name="Wang J."/>
            <person name="Liebig J."/>
        </authorList>
    </citation>
    <scope>NUCLEOTIDE SEQUENCE [LARGE SCALE GENOMIC DNA]</scope>
    <source>
        <strain evidence="11">C129</strain>
    </source>
</reference>
<dbReference type="AlphaFoldDB" id="E2AU83"/>
<keyword evidence="5" id="KW-0238">DNA-binding</keyword>
<dbReference type="GO" id="GO:0017065">
    <property type="term" value="F:single-strand selective uracil DNA N-glycosylase activity"/>
    <property type="evidence" value="ECO:0007669"/>
    <property type="project" value="InterPro"/>
</dbReference>
<dbReference type="PANTHER" id="PTHR13235:SF2">
    <property type="entry name" value="SINGLE-STRAND SELECTIVE MONOFUNCTIONAL URACIL DNA GLYCOSYLASE"/>
    <property type="match status" value="1"/>
</dbReference>
<evidence type="ECO:0000256" key="7">
    <source>
        <dbReference type="ARBA" id="ARBA00023242"/>
    </source>
</evidence>